<comment type="caution">
    <text evidence="1">The sequence shown here is derived from an EMBL/GenBank/DDBJ whole genome shotgun (WGS) entry which is preliminary data.</text>
</comment>
<organism evidence="1 2">
    <name type="scientific">Didymella glomerata</name>
    <dbReference type="NCBI Taxonomy" id="749621"/>
    <lineage>
        <taxon>Eukaryota</taxon>
        <taxon>Fungi</taxon>
        <taxon>Dikarya</taxon>
        <taxon>Ascomycota</taxon>
        <taxon>Pezizomycotina</taxon>
        <taxon>Dothideomycetes</taxon>
        <taxon>Pleosporomycetidae</taxon>
        <taxon>Pleosporales</taxon>
        <taxon>Pleosporineae</taxon>
        <taxon>Didymellaceae</taxon>
        <taxon>Didymella</taxon>
    </lineage>
</organism>
<dbReference type="Proteomes" id="UP001140562">
    <property type="component" value="Unassembled WGS sequence"/>
</dbReference>
<gene>
    <name evidence="1" type="ORF">N0V87_005107</name>
</gene>
<dbReference type="OrthoDB" id="3800738at2759"/>
<dbReference type="AlphaFoldDB" id="A0A9W9C019"/>
<reference evidence="1" key="1">
    <citation type="submission" date="2022-10" db="EMBL/GenBank/DDBJ databases">
        <title>Tapping the CABI collections for fungal endophytes: first genome assemblies for Collariella, Neodidymelliopsis, Ascochyta clinopodiicola, Didymella pomorum, Didymosphaeria variabile, Neocosmospora piperis and Neocucurbitaria cava.</title>
        <authorList>
            <person name="Hill R."/>
        </authorList>
    </citation>
    <scope>NUCLEOTIDE SEQUENCE</scope>
    <source>
        <strain evidence="1">IMI 360193</strain>
    </source>
</reference>
<evidence type="ECO:0000313" key="2">
    <source>
        <dbReference type="Proteomes" id="UP001140562"/>
    </source>
</evidence>
<name>A0A9W9C019_9PLEO</name>
<keyword evidence="2" id="KW-1185">Reference proteome</keyword>
<accession>A0A9W9C019</accession>
<proteinExistence type="predicted"/>
<protein>
    <submittedName>
        <fullName evidence="1">Uncharacterized protein</fullName>
    </submittedName>
</protein>
<evidence type="ECO:0000313" key="1">
    <source>
        <dbReference type="EMBL" id="KAJ4336891.1"/>
    </source>
</evidence>
<sequence>MAPPVKRVLIAVQGGYMPQEKVDLEKDEGVRIGDVLSFVRATKAVTVMSKRKGKKDFTTIELKFDEHYTGVKSIPMWQLVRDAYGNVNVRTI</sequence>
<dbReference type="EMBL" id="JAPEUV010000044">
    <property type="protein sequence ID" value="KAJ4336891.1"/>
    <property type="molecule type" value="Genomic_DNA"/>
</dbReference>